<dbReference type="RefSeq" id="WP_002959127.1">
    <property type="nucleotide sequence ID" value="NZ_CP029490.1"/>
</dbReference>
<protein>
    <submittedName>
        <fullName evidence="4">CPBP family intramembrane metalloprotease</fullName>
    </submittedName>
</protein>
<organism evidence="4 5">
    <name type="scientific">Streptococcus sobrinus</name>
    <dbReference type="NCBI Taxonomy" id="1310"/>
    <lineage>
        <taxon>Bacteria</taxon>
        <taxon>Bacillati</taxon>
        <taxon>Bacillota</taxon>
        <taxon>Bacilli</taxon>
        <taxon>Lactobacillales</taxon>
        <taxon>Streptococcaceae</taxon>
        <taxon>Streptococcus</taxon>
    </lineage>
</organism>
<dbReference type="GeneID" id="93924099"/>
<feature type="transmembrane region" description="Helical" evidence="2">
    <location>
        <begin position="52"/>
        <end position="71"/>
    </location>
</feature>
<reference evidence="4 5" key="1">
    <citation type="submission" date="2018-05" db="EMBL/GenBank/DDBJ databases">
        <title>Complete genome sequences of Streptococcus sobrinus.</title>
        <authorList>
            <person name="Sales M."/>
            <person name="Jensen P.A."/>
        </authorList>
    </citation>
    <scope>NUCLEOTIDE SEQUENCE [LARGE SCALE GENOMIC DNA]</scope>
    <source>
        <strain evidence="4 5">SL1</strain>
    </source>
</reference>
<keyword evidence="2" id="KW-0812">Transmembrane</keyword>
<dbReference type="GO" id="GO:0008237">
    <property type="term" value="F:metallopeptidase activity"/>
    <property type="evidence" value="ECO:0007669"/>
    <property type="project" value="UniProtKB-KW"/>
</dbReference>
<evidence type="ECO:0000259" key="3">
    <source>
        <dbReference type="Pfam" id="PF02517"/>
    </source>
</evidence>
<feature type="transmembrane region" description="Helical" evidence="2">
    <location>
        <begin position="129"/>
        <end position="147"/>
    </location>
</feature>
<feature type="transmembrane region" description="Helical" evidence="2">
    <location>
        <begin position="153"/>
        <end position="175"/>
    </location>
</feature>
<evidence type="ECO:0000256" key="2">
    <source>
        <dbReference type="SAM" id="Phobius"/>
    </source>
</evidence>
<sequence length="205" mass="23483">MLVINQLLSAFLQLGLVILLSLVWYFIRQHKIQGYFSWLGLKSSKSLPWKPMLGIFLAYFLLAFLPYLWFYQTGSLQLSDFRAQVFHQLGWSWQTVLVILVWSVFQTSLSEEIFFRGFLGKRLMARLGFVKGNSLQALLFGSLHTLALAKYNLLAAFLVFLLTAGMAYALGWLMAKKADGSIIYGWLIHALTNFFSSFLLLSLLF</sequence>
<feature type="transmembrane region" description="Helical" evidence="2">
    <location>
        <begin position="91"/>
        <end position="109"/>
    </location>
</feature>
<proteinExistence type="inferred from homology"/>
<keyword evidence="4" id="KW-0378">Hydrolase</keyword>
<accession>A0ABN5LIR4</accession>
<evidence type="ECO:0000313" key="4">
    <source>
        <dbReference type="EMBL" id="AWN20958.1"/>
    </source>
</evidence>
<feature type="domain" description="CAAX prenyl protease 2/Lysostaphin resistance protein A-like" evidence="3">
    <location>
        <begin position="94"/>
        <end position="195"/>
    </location>
</feature>
<comment type="similarity">
    <text evidence="1">Belongs to the UPF0177 family.</text>
</comment>
<feature type="transmembrane region" description="Helical" evidence="2">
    <location>
        <begin position="6"/>
        <end position="27"/>
    </location>
</feature>
<dbReference type="InterPro" id="IPR003675">
    <property type="entry name" value="Rce1/LyrA-like_dom"/>
</dbReference>
<dbReference type="PANTHER" id="PTHR36435:SF1">
    <property type="entry name" value="CAAX AMINO TERMINAL PROTEASE FAMILY PROTEIN"/>
    <property type="match status" value="1"/>
</dbReference>
<dbReference type="PANTHER" id="PTHR36435">
    <property type="entry name" value="SLR1288 PROTEIN"/>
    <property type="match status" value="1"/>
</dbReference>
<dbReference type="Proteomes" id="UP000245369">
    <property type="component" value="Chromosome"/>
</dbReference>
<evidence type="ECO:0000313" key="5">
    <source>
        <dbReference type="Proteomes" id="UP000245369"/>
    </source>
</evidence>
<gene>
    <name evidence="4" type="ORF">DK182_06190</name>
</gene>
<keyword evidence="4" id="KW-0482">Metalloprotease</keyword>
<keyword evidence="5" id="KW-1185">Reference proteome</keyword>
<keyword evidence="2" id="KW-0472">Membrane</keyword>
<evidence type="ECO:0000256" key="1">
    <source>
        <dbReference type="ARBA" id="ARBA00009067"/>
    </source>
</evidence>
<dbReference type="Pfam" id="PF02517">
    <property type="entry name" value="Rce1-like"/>
    <property type="match status" value="1"/>
</dbReference>
<dbReference type="InterPro" id="IPR052710">
    <property type="entry name" value="CAAX_protease"/>
</dbReference>
<name>A0ABN5LIR4_9STRE</name>
<keyword evidence="2" id="KW-1133">Transmembrane helix</keyword>
<dbReference type="EMBL" id="CP029490">
    <property type="protein sequence ID" value="AWN20958.1"/>
    <property type="molecule type" value="Genomic_DNA"/>
</dbReference>
<feature type="transmembrane region" description="Helical" evidence="2">
    <location>
        <begin position="182"/>
        <end position="204"/>
    </location>
</feature>
<keyword evidence="4" id="KW-0645">Protease</keyword>